<accession>F6RUD9</accession>
<reference evidence="2" key="1">
    <citation type="journal article" date="2002" name="Science">
        <title>The draft genome of Ciona intestinalis: insights into chordate and vertebrate origins.</title>
        <authorList>
            <person name="Dehal P."/>
            <person name="Satou Y."/>
            <person name="Campbell R.K."/>
            <person name="Chapman J."/>
            <person name="Degnan B."/>
            <person name="De Tomaso A."/>
            <person name="Davidson B."/>
            <person name="Di Gregorio A."/>
            <person name="Gelpke M."/>
            <person name="Goodstein D.M."/>
            <person name="Harafuji N."/>
            <person name="Hastings K.E."/>
            <person name="Ho I."/>
            <person name="Hotta K."/>
            <person name="Huang W."/>
            <person name="Kawashima T."/>
            <person name="Lemaire P."/>
            <person name="Martinez D."/>
            <person name="Meinertzhagen I.A."/>
            <person name="Necula S."/>
            <person name="Nonaka M."/>
            <person name="Putnam N."/>
            <person name="Rash S."/>
            <person name="Saiga H."/>
            <person name="Satake M."/>
            <person name="Terry A."/>
            <person name="Yamada L."/>
            <person name="Wang H.G."/>
            <person name="Awazu S."/>
            <person name="Azumi K."/>
            <person name="Boore J."/>
            <person name="Branno M."/>
            <person name="Chin-Bow S."/>
            <person name="DeSantis R."/>
            <person name="Doyle S."/>
            <person name="Francino P."/>
            <person name="Keys D.N."/>
            <person name="Haga S."/>
            <person name="Hayashi H."/>
            <person name="Hino K."/>
            <person name="Imai K.S."/>
            <person name="Inaba K."/>
            <person name="Kano S."/>
            <person name="Kobayashi K."/>
            <person name="Kobayashi M."/>
            <person name="Lee B.I."/>
            <person name="Makabe K.W."/>
            <person name="Manohar C."/>
            <person name="Matassi G."/>
            <person name="Medina M."/>
            <person name="Mochizuki Y."/>
            <person name="Mount S."/>
            <person name="Morishita T."/>
            <person name="Miura S."/>
            <person name="Nakayama A."/>
            <person name="Nishizaka S."/>
            <person name="Nomoto H."/>
            <person name="Ohta F."/>
            <person name="Oishi K."/>
            <person name="Rigoutsos I."/>
            <person name="Sano M."/>
            <person name="Sasaki A."/>
            <person name="Sasakura Y."/>
            <person name="Shoguchi E."/>
            <person name="Shin-i T."/>
            <person name="Spagnuolo A."/>
            <person name="Stainier D."/>
            <person name="Suzuki M.M."/>
            <person name="Tassy O."/>
            <person name="Takatori N."/>
            <person name="Tokuoka M."/>
            <person name="Yagi K."/>
            <person name="Yoshizaki F."/>
            <person name="Wada S."/>
            <person name="Zhang C."/>
            <person name="Hyatt P.D."/>
            <person name="Larimer F."/>
            <person name="Detter C."/>
            <person name="Doggett N."/>
            <person name="Glavina T."/>
            <person name="Hawkins T."/>
            <person name="Richardson P."/>
            <person name="Lucas S."/>
            <person name="Kohara Y."/>
            <person name="Levine M."/>
            <person name="Satoh N."/>
            <person name="Rokhsar D.S."/>
        </authorList>
    </citation>
    <scope>NUCLEOTIDE SEQUENCE [LARGE SCALE GENOMIC DNA]</scope>
</reference>
<dbReference type="Proteomes" id="UP000008144">
    <property type="component" value="Chromosome 3"/>
</dbReference>
<dbReference type="Ensembl" id="ENSCINT00000029000.1">
    <property type="protein sequence ID" value="ENSCINP00000028754.1"/>
    <property type="gene ID" value="ENSCING00000016687.1"/>
</dbReference>
<protein>
    <submittedName>
        <fullName evidence="1">Uncharacterized protein</fullName>
    </submittedName>
</protein>
<proteinExistence type="predicted"/>
<dbReference type="AlphaFoldDB" id="F6RUD9"/>
<evidence type="ECO:0000313" key="1">
    <source>
        <dbReference type="Ensembl" id="ENSCINP00000028754.1"/>
    </source>
</evidence>
<dbReference type="HOGENOM" id="CLU_3263000_0_0_1"/>
<dbReference type="InParanoid" id="F6RUD9"/>
<reference evidence="1" key="3">
    <citation type="submission" date="2025-08" db="UniProtKB">
        <authorList>
            <consortium name="Ensembl"/>
        </authorList>
    </citation>
    <scope>IDENTIFICATION</scope>
</reference>
<reference evidence="1" key="2">
    <citation type="journal article" date="2008" name="Genome Biol.">
        <title>Improved genome assembly and evidence-based global gene model set for the chordate Ciona intestinalis: new insight into intron and operon populations.</title>
        <authorList>
            <person name="Satou Y."/>
            <person name="Mineta K."/>
            <person name="Ogasawara M."/>
            <person name="Sasakura Y."/>
            <person name="Shoguchi E."/>
            <person name="Ueno K."/>
            <person name="Yamada L."/>
            <person name="Matsumoto J."/>
            <person name="Wasserscheid J."/>
            <person name="Dewar K."/>
            <person name="Wiley G.B."/>
            <person name="Macmil S.L."/>
            <person name="Roe B.A."/>
            <person name="Zeller R.W."/>
            <person name="Hastings K.E."/>
            <person name="Lemaire P."/>
            <person name="Lindquist E."/>
            <person name="Endo T."/>
            <person name="Hotta K."/>
            <person name="Inaba K."/>
        </authorList>
    </citation>
    <scope>NUCLEOTIDE SEQUENCE [LARGE SCALE GENOMIC DNA]</scope>
    <source>
        <strain evidence="1">wild type</strain>
    </source>
</reference>
<reference evidence="1" key="4">
    <citation type="submission" date="2025-09" db="UniProtKB">
        <authorList>
            <consortium name="Ensembl"/>
        </authorList>
    </citation>
    <scope>IDENTIFICATION</scope>
</reference>
<sequence length="42" mass="5092">RLQELNLKWKESLKKTVVEFADVQHALTEVLEFEDKCENWML</sequence>
<keyword evidence="2" id="KW-1185">Reference proteome</keyword>
<dbReference type="EMBL" id="EAAA01001610">
    <property type="status" value="NOT_ANNOTATED_CDS"/>
    <property type="molecule type" value="Genomic_DNA"/>
</dbReference>
<name>F6RUD9_CIOIN</name>
<organism evidence="1 2">
    <name type="scientific">Ciona intestinalis</name>
    <name type="common">Transparent sea squirt</name>
    <name type="synonym">Ascidia intestinalis</name>
    <dbReference type="NCBI Taxonomy" id="7719"/>
    <lineage>
        <taxon>Eukaryota</taxon>
        <taxon>Metazoa</taxon>
        <taxon>Chordata</taxon>
        <taxon>Tunicata</taxon>
        <taxon>Ascidiacea</taxon>
        <taxon>Phlebobranchia</taxon>
        <taxon>Cionidae</taxon>
        <taxon>Ciona</taxon>
    </lineage>
</organism>
<evidence type="ECO:0000313" key="2">
    <source>
        <dbReference type="Proteomes" id="UP000008144"/>
    </source>
</evidence>